<name>A0A2V1IIJ1_9BACT</name>
<dbReference type="EMBL" id="PUEC01000056">
    <property type="protein sequence ID" value="PWB00126.1"/>
    <property type="molecule type" value="Genomic_DNA"/>
</dbReference>
<evidence type="ECO:0000256" key="5">
    <source>
        <dbReference type="PROSITE-ProRule" id="PRU01248"/>
    </source>
</evidence>
<comment type="similarity">
    <text evidence="1">Belongs to the 'phage' integrase family.</text>
</comment>
<evidence type="ECO:0000256" key="2">
    <source>
        <dbReference type="ARBA" id="ARBA00022908"/>
    </source>
</evidence>
<dbReference type="InterPro" id="IPR025269">
    <property type="entry name" value="SAM-like_dom"/>
</dbReference>
<dbReference type="Gene3D" id="1.10.150.130">
    <property type="match status" value="1"/>
</dbReference>
<dbReference type="GeneID" id="82527385"/>
<dbReference type="Pfam" id="PF13102">
    <property type="entry name" value="Phage_int_SAM_5"/>
    <property type="match status" value="1"/>
</dbReference>
<dbReference type="RefSeq" id="WP_107033492.1">
    <property type="nucleotide sequence ID" value="NZ_PUEC01000056.1"/>
</dbReference>
<dbReference type="Pfam" id="PF00589">
    <property type="entry name" value="Phage_integrase"/>
    <property type="match status" value="1"/>
</dbReference>
<dbReference type="Proteomes" id="UP000244905">
    <property type="component" value="Unassembled WGS sequence"/>
</dbReference>
<evidence type="ECO:0000259" key="6">
    <source>
        <dbReference type="PROSITE" id="PS51900"/>
    </source>
</evidence>
<reference evidence="8" key="1">
    <citation type="submission" date="2018-02" db="EMBL/GenBank/DDBJ databases">
        <authorList>
            <person name="Clavel T."/>
            <person name="Strowig T."/>
        </authorList>
    </citation>
    <scope>NUCLEOTIDE SEQUENCE [LARGE SCALE GENOMIC DNA]</scope>
    <source>
        <strain evidence="8">DSM 103720</strain>
    </source>
</reference>
<keyword evidence="8" id="KW-1185">Reference proteome</keyword>
<dbReference type="GO" id="GO:0003677">
    <property type="term" value="F:DNA binding"/>
    <property type="evidence" value="ECO:0007669"/>
    <property type="project" value="UniProtKB-UniRule"/>
</dbReference>
<comment type="caution">
    <text evidence="7">The sequence shown here is derived from an EMBL/GenBank/DDBJ whole genome shotgun (WGS) entry which is preliminary data.</text>
</comment>
<dbReference type="PROSITE" id="PS51900">
    <property type="entry name" value="CB"/>
    <property type="match status" value="1"/>
</dbReference>
<evidence type="ECO:0000313" key="7">
    <source>
        <dbReference type="EMBL" id="PWB00126.1"/>
    </source>
</evidence>
<dbReference type="InterPro" id="IPR044068">
    <property type="entry name" value="CB"/>
</dbReference>
<dbReference type="Gene3D" id="1.10.443.10">
    <property type="entry name" value="Intergrase catalytic core"/>
    <property type="match status" value="1"/>
</dbReference>
<evidence type="ECO:0000256" key="4">
    <source>
        <dbReference type="ARBA" id="ARBA00023172"/>
    </source>
</evidence>
<evidence type="ECO:0000256" key="1">
    <source>
        <dbReference type="ARBA" id="ARBA00008857"/>
    </source>
</evidence>
<dbReference type="SUPFAM" id="SSF56349">
    <property type="entry name" value="DNA breaking-rejoining enzymes"/>
    <property type="match status" value="1"/>
</dbReference>
<keyword evidence="3 5" id="KW-0238">DNA-binding</keyword>
<dbReference type="InterPro" id="IPR002104">
    <property type="entry name" value="Integrase_catalytic"/>
</dbReference>
<sequence>MATVKVKFRPLVGDAEQGRLYIQIIHERQVKLISTPYIVNAAEWDSERGGFVASGSAGRREELYRVNHSLQCHIGRVKAIISRLDKTMLFYNVGDIADECRSYVARFRLFAFFEHRIGQLKLKNKIRTAQNYRSTMNSFKSFLHGEDIIIDLIDADMIERYEAFLQARRLRPNTTSFYMRVLRAVCNTAADEGAFVLPGIFRHVYTGVDKTEKRALPLTVLRRIHSMDLAASPALDYARDIFMLSFFTRGMSFIDMAFILKTDLNNGYLTYSRHKTRQMLKLKWTAEMQRIIDKYPSNTSPYLFPILINPQSNLAYAYRNISYRINSSLKKIAVLAGYPESFTLYSARHSWASVACTQGVPISVISQGMGHDSERTTRIYISSIDSSAIDRANSKVISSLF</sequence>
<keyword evidence="2" id="KW-0229">DNA integration</keyword>
<dbReference type="GO" id="GO:0006310">
    <property type="term" value="P:DNA recombination"/>
    <property type="evidence" value="ECO:0007669"/>
    <property type="project" value="UniProtKB-KW"/>
</dbReference>
<keyword evidence="4" id="KW-0233">DNA recombination</keyword>
<dbReference type="InterPro" id="IPR013762">
    <property type="entry name" value="Integrase-like_cat_sf"/>
</dbReference>
<dbReference type="InterPro" id="IPR010998">
    <property type="entry name" value="Integrase_recombinase_N"/>
</dbReference>
<dbReference type="InterPro" id="IPR011010">
    <property type="entry name" value="DNA_brk_join_enz"/>
</dbReference>
<dbReference type="InterPro" id="IPR050090">
    <property type="entry name" value="Tyrosine_recombinase_XerCD"/>
</dbReference>
<gene>
    <name evidence="7" type="ORF">C5O23_13785</name>
</gene>
<dbReference type="GO" id="GO:0015074">
    <property type="term" value="P:DNA integration"/>
    <property type="evidence" value="ECO:0007669"/>
    <property type="project" value="UniProtKB-KW"/>
</dbReference>
<dbReference type="AlphaFoldDB" id="A0A2V1IIJ1"/>
<dbReference type="PANTHER" id="PTHR30349">
    <property type="entry name" value="PHAGE INTEGRASE-RELATED"/>
    <property type="match status" value="1"/>
</dbReference>
<accession>A0A2V1IIJ1</accession>
<organism evidence="7 8">
    <name type="scientific">Duncaniella muris</name>
    <dbReference type="NCBI Taxonomy" id="2094150"/>
    <lineage>
        <taxon>Bacteria</taxon>
        <taxon>Pseudomonadati</taxon>
        <taxon>Bacteroidota</taxon>
        <taxon>Bacteroidia</taxon>
        <taxon>Bacteroidales</taxon>
        <taxon>Muribaculaceae</taxon>
        <taxon>Duncaniella</taxon>
    </lineage>
</organism>
<feature type="domain" description="Core-binding (CB)" evidence="6">
    <location>
        <begin position="91"/>
        <end position="190"/>
    </location>
</feature>
<evidence type="ECO:0000256" key="3">
    <source>
        <dbReference type="ARBA" id="ARBA00023125"/>
    </source>
</evidence>
<dbReference type="PANTHER" id="PTHR30349:SF64">
    <property type="entry name" value="PROPHAGE INTEGRASE INTD-RELATED"/>
    <property type="match status" value="1"/>
</dbReference>
<proteinExistence type="inferred from homology"/>
<protein>
    <submittedName>
        <fullName evidence="7">Integrase</fullName>
    </submittedName>
</protein>
<evidence type="ECO:0000313" key="8">
    <source>
        <dbReference type="Proteomes" id="UP000244905"/>
    </source>
</evidence>